<evidence type="ECO:0000313" key="3">
    <source>
        <dbReference type="WBParaSite" id="EVEC_0000486401-mRNA-1"/>
    </source>
</evidence>
<accession>A0A0N4V452</accession>
<dbReference type="STRING" id="51028.A0A0N4V452"/>
<evidence type="ECO:0000313" key="1">
    <source>
        <dbReference type="EMBL" id="VDD89821.1"/>
    </source>
</evidence>
<evidence type="ECO:0000313" key="2">
    <source>
        <dbReference type="Proteomes" id="UP000274131"/>
    </source>
</evidence>
<reference evidence="3" key="1">
    <citation type="submission" date="2017-02" db="UniProtKB">
        <authorList>
            <consortium name="WormBaseParasite"/>
        </authorList>
    </citation>
    <scope>IDENTIFICATION</scope>
</reference>
<dbReference type="AlphaFoldDB" id="A0A0N4V452"/>
<organism evidence="3">
    <name type="scientific">Enterobius vermicularis</name>
    <name type="common">Human pinworm</name>
    <dbReference type="NCBI Taxonomy" id="51028"/>
    <lineage>
        <taxon>Eukaryota</taxon>
        <taxon>Metazoa</taxon>
        <taxon>Ecdysozoa</taxon>
        <taxon>Nematoda</taxon>
        <taxon>Chromadorea</taxon>
        <taxon>Rhabditida</taxon>
        <taxon>Spirurina</taxon>
        <taxon>Oxyuridomorpha</taxon>
        <taxon>Oxyuroidea</taxon>
        <taxon>Oxyuridae</taxon>
        <taxon>Enterobius</taxon>
    </lineage>
</organism>
<gene>
    <name evidence="1" type="ORF">EVEC_LOCUS4572</name>
</gene>
<dbReference type="WBParaSite" id="EVEC_0000486401-mRNA-1">
    <property type="protein sequence ID" value="EVEC_0000486401-mRNA-1"/>
    <property type="gene ID" value="EVEC_0000486401"/>
</dbReference>
<protein>
    <submittedName>
        <fullName evidence="3">ING domain-containing protein</fullName>
    </submittedName>
</protein>
<dbReference type="EMBL" id="UXUI01007895">
    <property type="protein sequence ID" value="VDD89821.1"/>
    <property type="molecule type" value="Genomic_DNA"/>
</dbReference>
<dbReference type="OrthoDB" id="5599646at2759"/>
<dbReference type="Proteomes" id="UP000274131">
    <property type="component" value="Unassembled WGS sequence"/>
</dbReference>
<sequence length="107" mass="11989">MEEVYSAVDFDVLLFDHVANKEPKLLAKMYSAKERLELEKKRRSSGKFKSLKEVVAEYNTIVNRKRGAESPLKAPLSKKANVASVDGSDSDVDLVKAGATFEKKREI</sequence>
<reference evidence="1 2" key="2">
    <citation type="submission" date="2018-10" db="EMBL/GenBank/DDBJ databases">
        <authorList>
            <consortium name="Pathogen Informatics"/>
        </authorList>
    </citation>
    <scope>NUCLEOTIDE SEQUENCE [LARGE SCALE GENOMIC DNA]</scope>
</reference>
<name>A0A0N4V452_ENTVE</name>
<proteinExistence type="predicted"/>
<keyword evidence="2" id="KW-1185">Reference proteome</keyword>